<feature type="transmembrane region" description="Helical" evidence="5">
    <location>
        <begin position="273"/>
        <end position="298"/>
    </location>
</feature>
<dbReference type="GO" id="GO:0016020">
    <property type="term" value="C:membrane"/>
    <property type="evidence" value="ECO:0007669"/>
    <property type="project" value="UniProtKB-SubCell"/>
</dbReference>
<dbReference type="PRINTS" id="PR01036">
    <property type="entry name" value="TCRTETB"/>
</dbReference>
<proteinExistence type="predicted"/>
<evidence type="ECO:0000256" key="3">
    <source>
        <dbReference type="ARBA" id="ARBA00022989"/>
    </source>
</evidence>
<evidence type="ECO:0000256" key="2">
    <source>
        <dbReference type="ARBA" id="ARBA00022692"/>
    </source>
</evidence>
<dbReference type="PANTHER" id="PTHR42718:SF39">
    <property type="entry name" value="ACTINORHODIN TRANSPORTER-RELATED"/>
    <property type="match status" value="1"/>
</dbReference>
<name>A0A4Q2U815_9HYPH</name>
<feature type="transmembrane region" description="Helical" evidence="5">
    <location>
        <begin position="235"/>
        <end position="252"/>
    </location>
</feature>
<evidence type="ECO:0000256" key="5">
    <source>
        <dbReference type="SAM" id="Phobius"/>
    </source>
</evidence>
<dbReference type="GO" id="GO:0022857">
    <property type="term" value="F:transmembrane transporter activity"/>
    <property type="evidence" value="ECO:0007669"/>
    <property type="project" value="InterPro"/>
</dbReference>
<dbReference type="OrthoDB" id="9812221at2"/>
<feature type="transmembrane region" description="Helical" evidence="5">
    <location>
        <begin position="310"/>
        <end position="326"/>
    </location>
</feature>
<evidence type="ECO:0000256" key="4">
    <source>
        <dbReference type="ARBA" id="ARBA00023136"/>
    </source>
</evidence>
<organism evidence="7 8">
    <name type="scientific">Lichenibacterium minor</name>
    <dbReference type="NCBI Taxonomy" id="2316528"/>
    <lineage>
        <taxon>Bacteria</taxon>
        <taxon>Pseudomonadati</taxon>
        <taxon>Pseudomonadota</taxon>
        <taxon>Alphaproteobacteria</taxon>
        <taxon>Hyphomicrobiales</taxon>
        <taxon>Lichenihabitantaceae</taxon>
        <taxon>Lichenibacterium</taxon>
    </lineage>
</organism>
<feature type="transmembrane region" description="Helical" evidence="5">
    <location>
        <begin position="59"/>
        <end position="79"/>
    </location>
</feature>
<feature type="transmembrane region" description="Helical" evidence="5">
    <location>
        <begin position="91"/>
        <end position="110"/>
    </location>
</feature>
<dbReference type="Gene3D" id="1.20.1250.20">
    <property type="entry name" value="MFS general substrate transporter like domains"/>
    <property type="match status" value="1"/>
</dbReference>
<feature type="transmembrane region" description="Helical" evidence="5">
    <location>
        <begin position="434"/>
        <end position="454"/>
    </location>
</feature>
<reference evidence="7 8" key="1">
    <citation type="submission" date="2018-12" db="EMBL/GenBank/DDBJ databases">
        <authorList>
            <person name="Grouzdev D.S."/>
            <person name="Krutkina M.S."/>
        </authorList>
    </citation>
    <scope>NUCLEOTIDE SEQUENCE [LARGE SCALE GENOMIC DNA]</scope>
    <source>
        <strain evidence="7 8">RmlP026</strain>
    </source>
</reference>
<feature type="transmembrane region" description="Helical" evidence="5">
    <location>
        <begin position="338"/>
        <end position="360"/>
    </location>
</feature>
<evidence type="ECO:0000259" key="6">
    <source>
        <dbReference type="PROSITE" id="PS50850"/>
    </source>
</evidence>
<sequence>MSAATPFAEPPPDEDGLAMPRRTVAALAVLAAISLAVIDGAIANVALPTMAAALAVSPSASVWVVTGYQLAVVVSLLPAAALGESLGYRRVFVAGVALFTAASVLCALSPSLPWLVAARFLQGLGSACIMALLAAMVRHTYPHRLLGRAIGWTALAVALSSAAGPTIGAAILGVARWPWLFAVNLPIGAVVLLASPALPATAGTGRRLDRASVALNAGLFAPVVVGVDLLAARPALGLGLIAAGAACGLLLVRREWSRPAPLIPLDLLRSPSFASSVVSSVCCFSAATASFVALPFYLEHGLGRDAVTTGLYMTPWPLTVALAAPLSGRLADRIPTGLLCGLGGGVLAVGLGFAALWPLHGGLEPLVLFTVVSGFGFGIFQTPNNRNMLLSAPKPRSGAAGGLQATARLTGQTVGAVLMSLLFALAPAAAAPRIGLGIAAALALAGGAVSLMRVER</sequence>
<dbReference type="RefSeq" id="WP_129224937.1">
    <property type="nucleotide sequence ID" value="NZ_QYBB01000005.1"/>
</dbReference>
<gene>
    <name evidence="7" type="ORF">D3273_07170</name>
</gene>
<keyword evidence="3 5" id="KW-1133">Transmembrane helix</keyword>
<evidence type="ECO:0000256" key="1">
    <source>
        <dbReference type="ARBA" id="ARBA00004141"/>
    </source>
</evidence>
<dbReference type="InterPro" id="IPR036259">
    <property type="entry name" value="MFS_trans_sf"/>
</dbReference>
<dbReference type="AlphaFoldDB" id="A0A4Q2U815"/>
<feature type="transmembrane region" description="Helical" evidence="5">
    <location>
        <begin position="149"/>
        <end position="173"/>
    </location>
</feature>
<keyword evidence="8" id="KW-1185">Reference proteome</keyword>
<protein>
    <submittedName>
        <fullName evidence="7">MFS transporter</fullName>
    </submittedName>
</protein>
<feature type="domain" description="Major facilitator superfamily (MFS) profile" evidence="6">
    <location>
        <begin position="25"/>
        <end position="456"/>
    </location>
</feature>
<comment type="caution">
    <text evidence="7">The sequence shown here is derived from an EMBL/GenBank/DDBJ whole genome shotgun (WGS) entry which is preliminary data.</text>
</comment>
<keyword evidence="2 5" id="KW-0812">Transmembrane</keyword>
<dbReference type="Proteomes" id="UP000290759">
    <property type="component" value="Unassembled WGS sequence"/>
</dbReference>
<reference evidence="7 8" key="2">
    <citation type="submission" date="2019-02" db="EMBL/GenBank/DDBJ databases">
        <title>'Lichenibacterium ramalinii' gen. nov. sp. nov., 'Lichenibacterium minor' gen. nov. sp. nov.</title>
        <authorList>
            <person name="Pankratov T."/>
        </authorList>
    </citation>
    <scope>NUCLEOTIDE SEQUENCE [LARGE SCALE GENOMIC DNA]</scope>
    <source>
        <strain evidence="7 8">RmlP026</strain>
    </source>
</reference>
<dbReference type="EMBL" id="QYBB01000005">
    <property type="protein sequence ID" value="RYC32853.1"/>
    <property type="molecule type" value="Genomic_DNA"/>
</dbReference>
<feature type="transmembrane region" description="Helical" evidence="5">
    <location>
        <begin position="116"/>
        <end position="137"/>
    </location>
</feature>
<dbReference type="Gene3D" id="1.20.1720.10">
    <property type="entry name" value="Multidrug resistance protein D"/>
    <property type="match status" value="1"/>
</dbReference>
<comment type="subcellular location">
    <subcellularLocation>
        <location evidence="1">Membrane</location>
        <topology evidence="1">Multi-pass membrane protein</topology>
    </subcellularLocation>
</comment>
<dbReference type="InterPro" id="IPR011701">
    <property type="entry name" value="MFS"/>
</dbReference>
<evidence type="ECO:0000313" key="8">
    <source>
        <dbReference type="Proteomes" id="UP000290759"/>
    </source>
</evidence>
<dbReference type="InterPro" id="IPR020846">
    <property type="entry name" value="MFS_dom"/>
</dbReference>
<feature type="transmembrane region" description="Helical" evidence="5">
    <location>
        <begin position="179"/>
        <end position="199"/>
    </location>
</feature>
<dbReference type="CDD" id="cd17321">
    <property type="entry name" value="MFS_MMR_MDR_like"/>
    <property type="match status" value="1"/>
</dbReference>
<dbReference type="SUPFAM" id="SSF103473">
    <property type="entry name" value="MFS general substrate transporter"/>
    <property type="match status" value="1"/>
</dbReference>
<dbReference type="Pfam" id="PF07690">
    <property type="entry name" value="MFS_1"/>
    <property type="match status" value="1"/>
</dbReference>
<keyword evidence="4 5" id="KW-0472">Membrane</keyword>
<accession>A0A4Q2U815</accession>
<dbReference type="PANTHER" id="PTHR42718">
    <property type="entry name" value="MAJOR FACILITATOR SUPERFAMILY MULTIDRUG TRANSPORTER MFSC"/>
    <property type="match status" value="1"/>
</dbReference>
<evidence type="ECO:0000313" key="7">
    <source>
        <dbReference type="EMBL" id="RYC32853.1"/>
    </source>
</evidence>
<feature type="transmembrane region" description="Helical" evidence="5">
    <location>
        <begin position="24"/>
        <end position="47"/>
    </location>
</feature>
<dbReference type="PROSITE" id="PS50850">
    <property type="entry name" value="MFS"/>
    <property type="match status" value="1"/>
</dbReference>